<keyword evidence="2" id="KW-1185">Reference proteome</keyword>
<sequence length="72" mass="7466">MDAVLKAQQVGGSGLSPIAQHKPTCFGLTQASTSMLVHHWITRAVTLTAAPISVEAPSMDAVLKAQQVGVLV</sequence>
<dbReference type="Proteomes" id="UP000630149">
    <property type="component" value="Unassembled WGS sequence"/>
</dbReference>
<comment type="caution">
    <text evidence="1">The sequence shown here is derived from an EMBL/GenBank/DDBJ whole genome shotgun (WGS) entry which is preliminary data.</text>
</comment>
<evidence type="ECO:0000313" key="1">
    <source>
        <dbReference type="EMBL" id="GGI78830.1"/>
    </source>
</evidence>
<proteinExistence type="predicted"/>
<organism evidence="1 2">
    <name type="scientific">Legionella impletisoli</name>
    <dbReference type="NCBI Taxonomy" id="343510"/>
    <lineage>
        <taxon>Bacteria</taxon>
        <taxon>Pseudomonadati</taxon>
        <taxon>Pseudomonadota</taxon>
        <taxon>Gammaproteobacteria</taxon>
        <taxon>Legionellales</taxon>
        <taxon>Legionellaceae</taxon>
        <taxon>Legionella</taxon>
    </lineage>
</organism>
<accession>A0A917N9F1</accession>
<dbReference type="EMBL" id="BMOB01000001">
    <property type="protein sequence ID" value="GGI78830.1"/>
    <property type="molecule type" value="Genomic_DNA"/>
</dbReference>
<evidence type="ECO:0000313" key="2">
    <source>
        <dbReference type="Proteomes" id="UP000630149"/>
    </source>
</evidence>
<dbReference type="RefSeq" id="WP_131775652.1">
    <property type="nucleotide sequence ID" value="NZ_BMOB01000001.1"/>
</dbReference>
<reference evidence="1" key="1">
    <citation type="journal article" date="2014" name="Int. J. Syst. Evol. Microbiol.">
        <title>Complete genome sequence of Corynebacterium casei LMG S-19264T (=DSM 44701T), isolated from a smear-ripened cheese.</title>
        <authorList>
            <consortium name="US DOE Joint Genome Institute (JGI-PGF)"/>
            <person name="Walter F."/>
            <person name="Albersmeier A."/>
            <person name="Kalinowski J."/>
            <person name="Ruckert C."/>
        </authorList>
    </citation>
    <scope>NUCLEOTIDE SEQUENCE</scope>
    <source>
        <strain evidence="1">JCM 13919</strain>
    </source>
</reference>
<gene>
    <name evidence="1" type="ORF">GCM10007966_04260</name>
</gene>
<dbReference type="AlphaFoldDB" id="A0A917N9F1"/>
<name>A0A917N9F1_9GAMM</name>
<protein>
    <submittedName>
        <fullName evidence="1">Uncharacterized protein</fullName>
    </submittedName>
</protein>
<reference evidence="1" key="2">
    <citation type="submission" date="2020-09" db="EMBL/GenBank/DDBJ databases">
        <authorList>
            <person name="Sun Q."/>
            <person name="Ohkuma M."/>
        </authorList>
    </citation>
    <scope>NUCLEOTIDE SEQUENCE</scope>
    <source>
        <strain evidence="1">JCM 13919</strain>
    </source>
</reference>